<organism evidence="1 2">
    <name type="scientific">Rhododendron simsii</name>
    <name type="common">Sims's rhododendron</name>
    <dbReference type="NCBI Taxonomy" id="118357"/>
    <lineage>
        <taxon>Eukaryota</taxon>
        <taxon>Viridiplantae</taxon>
        <taxon>Streptophyta</taxon>
        <taxon>Embryophyta</taxon>
        <taxon>Tracheophyta</taxon>
        <taxon>Spermatophyta</taxon>
        <taxon>Magnoliopsida</taxon>
        <taxon>eudicotyledons</taxon>
        <taxon>Gunneridae</taxon>
        <taxon>Pentapetalae</taxon>
        <taxon>asterids</taxon>
        <taxon>Ericales</taxon>
        <taxon>Ericaceae</taxon>
        <taxon>Ericoideae</taxon>
        <taxon>Rhodoreae</taxon>
        <taxon>Rhododendron</taxon>
    </lineage>
</organism>
<protein>
    <submittedName>
        <fullName evidence="1">Uncharacterized protein</fullName>
    </submittedName>
</protein>
<comment type="caution">
    <text evidence="1">The sequence shown here is derived from an EMBL/GenBank/DDBJ whole genome shotgun (WGS) entry which is preliminary data.</text>
</comment>
<dbReference type="OrthoDB" id="5987010at2759"/>
<dbReference type="EMBL" id="WJXA01000002">
    <property type="protein sequence ID" value="KAF7151381.1"/>
    <property type="molecule type" value="Genomic_DNA"/>
</dbReference>
<sequence length="252" mass="28480">MASVHLVPLSIRLPDFSAGAKNYRNSVTLASKKTPISVSFAVNSLESAPEVPEKPEIELEFIGPRPGDDGEYPMERARTVSGEKLLRNIMLDGKIELYAPYVRKGDELRRWWKLRDMHCGGKTLDSTIVLFKFLEIIEGQDLLNERTSTELRYLKKACLLCPHSLFLNQNHGGWHAKQLLEIKKILASSIKMSLYRSVTNSPFVPLVAFNHKHAMCYTPAEVRPLRFWFKGCLSGRSDDHDLAINTDALPAT</sequence>
<evidence type="ECO:0000313" key="1">
    <source>
        <dbReference type="EMBL" id="KAF7151381.1"/>
    </source>
</evidence>
<accession>A0A834HBD4</accession>
<gene>
    <name evidence="1" type="ORF">RHSIM_Rhsim02G0188100</name>
</gene>
<keyword evidence="2" id="KW-1185">Reference proteome</keyword>
<dbReference type="Proteomes" id="UP000626092">
    <property type="component" value="Unassembled WGS sequence"/>
</dbReference>
<name>A0A834HBD4_RHOSS</name>
<reference evidence="1" key="1">
    <citation type="submission" date="2019-11" db="EMBL/GenBank/DDBJ databases">
        <authorList>
            <person name="Liu Y."/>
            <person name="Hou J."/>
            <person name="Li T.-Q."/>
            <person name="Guan C.-H."/>
            <person name="Wu X."/>
            <person name="Wu H.-Z."/>
            <person name="Ling F."/>
            <person name="Zhang R."/>
            <person name="Shi X.-G."/>
            <person name="Ren J.-P."/>
            <person name="Chen E.-F."/>
            <person name="Sun J.-M."/>
        </authorList>
    </citation>
    <scope>NUCLEOTIDE SEQUENCE</scope>
    <source>
        <strain evidence="1">Adult_tree_wgs_1</strain>
        <tissue evidence="1">Leaves</tissue>
    </source>
</reference>
<evidence type="ECO:0000313" key="2">
    <source>
        <dbReference type="Proteomes" id="UP000626092"/>
    </source>
</evidence>
<dbReference type="AlphaFoldDB" id="A0A834HBD4"/>
<proteinExistence type="predicted"/>